<proteinExistence type="predicted"/>
<feature type="transmembrane region" description="Helical" evidence="1">
    <location>
        <begin position="156"/>
        <end position="173"/>
    </location>
</feature>
<dbReference type="AlphaFoldDB" id="A0A1Y2F493"/>
<keyword evidence="1" id="KW-0472">Membrane</keyword>
<dbReference type="GeneID" id="63788071"/>
<protein>
    <submittedName>
        <fullName evidence="2">Uncharacterized protein</fullName>
    </submittedName>
</protein>
<keyword evidence="3" id="KW-1185">Reference proteome</keyword>
<dbReference type="RefSeq" id="XP_040723388.1">
    <property type="nucleotide sequence ID" value="XM_040871472.1"/>
</dbReference>
<feature type="transmembrane region" description="Helical" evidence="1">
    <location>
        <begin position="273"/>
        <end position="294"/>
    </location>
</feature>
<name>A0A1Y2F493_PROLT</name>
<sequence length="355" mass="38382">MSKQVSRISPYFPIAVLLAIQAFDNYHLLHVVLGHPLASTVEQGCPARTGAFALIPPLNKICCILSNAFEIAMGDPVCRVVLAEFSVLIAAVAVISHIAANRASASWPVKYGATIVLVLGQLLGVANIMPIFYALIIWRSSASARASFLPSGVSRALLPAIVVGYFFLTAPMLVPDMFTKGTLRMTMELWQPFPIYLAALMAVLGSYFYAISNRQLTASDAVISTSFLVSTTDFLVLCSLLTHGLAIYFFVTLRPALKDFIPNLDMRTATDVYRTFFLFDFIGCLTATWTLIFYDTTRFAGLGRASPLAAVVVAIVGTLILGPGGAVAWAWASVEKARLSALVADRKPSDRKISS</sequence>
<comment type="caution">
    <text evidence="2">The sequence shown here is derived from an EMBL/GenBank/DDBJ whole genome shotgun (WGS) entry which is preliminary data.</text>
</comment>
<keyword evidence="1" id="KW-0812">Transmembrane</keyword>
<accession>A0A1Y2F493</accession>
<dbReference type="OrthoDB" id="16820at2759"/>
<feature type="transmembrane region" description="Helical" evidence="1">
    <location>
        <begin position="193"/>
        <end position="211"/>
    </location>
</feature>
<feature type="transmembrane region" description="Helical" evidence="1">
    <location>
        <begin position="232"/>
        <end position="253"/>
    </location>
</feature>
<gene>
    <name evidence="2" type="ORF">BCR37DRAFT_394459</name>
</gene>
<organism evidence="2 3">
    <name type="scientific">Protomyces lactucae-debilis</name>
    <dbReference type="NCBI Taxonomy" id="2754530"/>
    <lineage>
        <taxon>Eukaryota</taxon>
        <taxon>Fungi</taxon>
        <taxon>Dikarya</taxon>
        <taxon>Ascomycota</taxon>
        <taxon>Taphrinomycotina</taxon>
        <taxon>Taphrinomycetes</taxon>
        <taxon>Taphrinales</taxon>
        <taxon>Protomycetaceae</taxon>
        <taxon>Protomyces</taxon>
    </lineage>
</organism>
<dbReference type="Proteomes" id="UP000193685">
    <property type="component" value="Unassembled WGS sequence"/>
</dbReference>
<dbReference type="EMBL" id="MCFI01000017">
    <property type="protein sequence ID" value="ORY78507.1"/>
    <property type="molecule type" value="Genomic_DNA"/>
</dbReference>
<feature type="transmembrane region" description="Helical" evidence="1">
    <location>
        <begin position="306"/>
        <end position="332"/>
    </location>
</feature>
<feature type="transmembrane region" description="Helical" evidence="1">
    <location>
        <begin position="111"/>
        <end position="136"/>
    </location>
</feature>
<evidence type="ECO:0000313" key="2">
    <source>
        <dbReference type="EMBL" id="ORY78507.1"/>
    </source>
</evidence>
<feature type="transmembrane region" description="Helical" evidence="1">
    <location>
        <begin position="80"/>
        <end position="99"/>
    </location>
</feature>
<keyword evidence="1" id="KW-1133">Transmembrane helix</keyword>
<evidence type="ECO:0000256" key="1">
    <source>
        <dbReference type="SAM" id="Phobius"/>
    </source>
</evidence>
<evidence type="ECO:0000313" key="3">
    <source>
        <dbReference type="Proteomes" id="UP000193685"/>
    </source>
</evidence>
<reference evidence="2 3" key="1">
    <citation type="submission" date="2016-07" db="EMBL/GenBank/DDBJ databases">
        <title>Pervasive Adenine N6-methylation of Active Genes in Fungi.</title>
        <authorList>
            <consortium name="DOE Joint Genome Institute"/>
            <person name="Mondo S.J."/>
            <person name="Dannebaum R.O."/>
            <person name="Kuo R.C."/>
            <person name="Labutti K."/>
            <person name="Haridas S."/>
            <person name="Kuo A."/>
            <person name="Salamov A."/>
            <person name="Ahrendt S.R."/>
            <person name="Lipzen A."/>
            <person name="Sullivan W."/>
            <person name="Andreopoulos W.B."/>
            <person name="Clum A."/>
            <person name="Lindquist E."/>
            <person name="Daum C."/>
            <person name="Ramamoorthy G.K."/>
            <person name="Gryganskyi A."/>
            <person name="Culley D."/>
            <person name="Magnuson J.K."/>
            <person name="James T.Y."/>
            <person name="O'Malley M.A."/>
            <person name="Stajich J.E."/>
            <person name="Spatafora J.W."/>
            <person name="Visel A."/>
            <person name="Grigoriev I.V."/>
        </authorList>
    </citation>
    <scope>NUCLEOTIDE SEQUENCE [LARGE SCALE GENOMIC DNA]</scope>
    <source>
        <strain evidence="2 3">12-1054</strain>
    </source>
</reference>